<dbReference type="SUPFAM" id="SSF48371">
    <property type="entry name" value="ARM repeat"/>
    <property type="match status" value="1"/>
</dbReference>
<dbReference type="Proteomes" id="UP000054324">
    <property type="component" value="Unassembled WGS sequence"/>
</dbReference>
<comment type="subcellular location">
    <subcellularLocation>
        <location evidence="1">Endoplasmic reticulum lumen</location>
    </subcellularLocation>
</comment>
<sequence>MDPEERTSENLPSLISRTDNTSVSSVAGNDSSSSKSDSNPFLLPYIEEELDESHIQRIKSKFRSYEELKADFQKINAQVKMDFEILMEIMESLNKSDIPDERLPFLLEDLSYLLHQVRFLFILLNSDQVDNGRLFSENEGFNLLRRFMTHPNITIQKQVLSTMSAAIQGNSDVKIVALQSGLLDMLCLKLRNCTDSTYPPDESVTLIASVLTTLSALLRDFPSAQKYFFSTDRAIQPLQAGFDLLATLFDYKVDGEELRNKMSRIRIQLHLFVSDLVLERTNAKQRASLPSEQHNKRLVKLYSETEFETALVRSGWCDRLYHSLLHDMPKGVSADRVNTVSTHGPRQELLSATLHLHPFCDKVQPEVYSLLQEFEQEYAAYLALPENKNDLFYQDMLNLVVGVRKLFDESLASRRAADEL</sequence>
<evidence type="ECO:0000256" key="8">
    <source>
        <dbReference type="ARBA" id="ARBA00023010"/>
    </source>
</evidence>
<reference evidence="11 12" key="1">
    <citation type="submission" date="2013-11" db="EMBL/GenBank/DDBJ databases">
        <title>Opisthorchis viverrini - life in the bile duct.</title>
        <authorList>
            <person name="Young N.D."/>
            <person name="Nagarajan N."/>
            <person name="Lin S.J."/>
            <person name="Korhonen P.K."/>
            <person name="Jex A.R."/>
            <person name="Hall R.S."/>
            <person name="Safavi-Hemami H."/>
            <person name="Kaewkong W."/>
            <person name="Bertrand D."/>
            <person name="Gao S."/>
            <person name="Seet Q."/>
            <person name="Wongkham S."/>
            <person name="Teh B.T."/>
            <person name="Wongkham C."/>
            <person name="Intapan P.M."/>
            <person name="Maleewong W."/>
            <person name="Yang X."/>
            <person name="Hu M."/>
            <person name="Wang Z."/>
            <person name="Hofmann A."/>
            <person name="Sternberg P.W."/>
            <person name="Tan P."/>
            <person name="Wang J."/>
            <person name="Gasser R.B."/>
        </authorList>
    </citation>
    <scope>NUCLEOTIDE SEQUENCE [LARGE SCALE GENOMIC DNA]</scope>
</reference>
<comment type="similarity">
    <text evidence="2">Belongs to the SIL1 family.</text>
</comment>
<dbReference type="GeneID" id="20317227"/>
<keyword evidence="12" id="KW-1185">Reference proteome</keyword>
<dbReference type="PANTHER" id="PTHR19316">
    <property type="entry name" value="PROTEIN FOLDING REGULATOR"/>
    <property type="match status" value="1"/>
</dbReference>
<evidence type="ECO:0000256" key="5">
    <source>
        <dbReference type="ARBA" id="ARBA00022729"/>
    </source>
</evidence>
<dbReference type="PANTHER" id="PTHR19316:SF35">
    <property type="entry name" value="NUCLEOTIDE EXCHANGE FACTOR SIL1"/>
    <property type="match status" value="1"/>
</dbReference>
<evidence type="ECO:0000256" key="9">
    <source>
        <dbReference type="ARBA" id="ARBA00023180"/>
    </source>
</evidence>
<feature type="compositionally biased region" description="Polar residues" evidence="10">
    <location>
        <begin position="9"/>
        <end position="21"/>
    </location>
</feature>
<feature type="compositionally biased region" description="Low complexity" evidence="10">
    <location>
        <begin position="22"/>
        <end position="39"/>
    </location>
</feature>
<keyword evidence="5" id="KW-0732">Signal</keyword>
<evidence type="ECO:0000313" key="12">
    <source>
        <dbReference type="Proteomes" id="UP000054324"/>
    </source>
</evidence>
<feature type="region of interest" description="Disordered" evidence="10">
    <location>
        <begin position="1"/>
        <end position="39"/>
    </location>
</feature>
<dbReference type="KEGG" id="ovi:T265_03040"/>
<dbReference type="RefSeq" id="XP_009165693.1">
    <property type="nucleotide sequence ID" value="XM_009167429.1"/>
</dbReference>
<keyword evidence="4" id="KW-0813">Transport</keyword>
<dbReference type="AlphaFoldDB" id="A0A074ZTW7"/>
<keyword evidence="7" id="KW-0653">Protein transport</keyword>
<dbReference type="CTD" id="20317227"/>
<name>A0A074ZTW7_OPIVI</name>
<evidence type="ECO:0000256" key="4">
    <source>
        <dbReference type="ARBA" id="ARBA00022448"/>
    </source>
</evidence>
<dbReference type="GO" id="GO:0015031">
    <property type="term" value="P:protein transport"/>
    <property type="evidence" value="ECO:0007669"/>
    <property type="project" value="UniProtKB-KW"/>
</dbReference>
<evidence type="ECO:0000256" key="7">
    <source>
        <dbReference type="ARBA" id="ARBA00022927"/>
    </source>
</evidence>
<dbReference type="InterPro" id="IPR011989">
    <property type="entry name" value="ARM-like"/>
</dbReference>
<keyword evidence="9" id="KW-0325">Glycoprotein</keyword>
<protein>
    <recommendedName>
        <fullName evidence="3">Nucleotide exchange factor SIL1</fullName>
    </recommendedName>
</protein>
<evidence type="ECO:0000256" key="3">
    <source>
        <dbReference type="ARBA" id="ARBA00015352"/>
    </source>
</evidence>
<organism evidence="11 12">
    <name type="scientific">Opisthorchis viverrini</name>
    <name type="common">Southeast Asian liver fluke</name>
    <dbReference type="NCBI Taxonomy" id="6198"/>
    <lineage>
        <taxon>Eukaryota</taxon>
        <taxon>Metazoa</taxon>
        <taxon>Spiralia</taxon>
        <taxon>Lophotrochozoa</taxon>
        <taxon>Platyhelminthes</taxon>
        <taxon>Trematoda</taxon>
        <taxon>Digenea</taxon>
        <taxon>Opisthorchiida</taxon>
        <taxon>Opisthorchiata</taxon>
        <taxon>Opisthorchiidae</taxon>
        <taxon>Opisthorchis</taxon>
    </lineage>
</organism>
<dbReference type="GO" id="GO:0005788">
    <property type="term" value="C:endoplasmic reticulum lumen"/>
    <property type="evidence" value="ECO:0007669"/>
    <property type="project" value="UniProtKB-SubCell"/>
</dbReference>
<dbReference type="InterPro" id="IPR016024">
    <property type="entry name" value="ARM-type_fold"/>
</dbReference>
<evidence type="ECO:0000256" key="6">
    <source>
        <dbReference type="ARBA" id="ARBA00022824"/>
    </source>
</evidence>
<dbReference type="EMBL" id="KL596659">
    <property type="protein sequence ID" value="KER30561.1"/>
    <property type="molecule type" value="Genomic_DNA"/>
</dbReference>
<dbReference type="InterPro" id="IPR050693">
    <property type="entry name" value="Hsp70_NEF-Inhibitors"/>
</dbReference>
<dbReference type="OrthoDB" id="448649at2759"/>
<dbReference type="Gene3D" id="1.25.10.10">
    <property type="entry name" value="Leucine-rich Repeat Variant"/>
    <property type="match status" value="1"/>
</dbReference>
<dbReference type="STRING" id="6198.A0A074ZTW7"/>
<accession>A0A074ZTW7</accession>
<evidence type="ECO:0000313" key="11">
    <source>
        <dbReference type="EMBL" id="KER30561.1"/>
    </source>
</evidence>
<evidence type="ECO:0000256" key="2">
    <source>
        <dbReference type="ARBA" id="ARBA00010588"/>
    </source>
</evidence>
<proteinExistence type="inferred from homology"/>
<keyword evidence="6" id="KW-0256">Endoplasmic reticulum</keyword>
<evidence type="ECO:0000256" key="1">
    <source>
        <dbReference type="ARBA" id="ARBA00004319"/>
    </source>
</evidence>
<gene>
    <name evidence="11" type="ORF">T265_03040</name>
</gene>
<keyword evidence="8" id="KW-0811">Translocation</keyword>
<dbReference type="GO" id="GO:0000774">
    <property type="term" value="F:adenyl-nucleotide exchange factor activity"/>
    <property type="evidence" value="ECO:0007669"/>
    <property type="project" value="TreeGrafter"/>
</dbReference>
<evidence type="ECO:0000256" key="10">
    <source>
        <dbReference type="SAM" id="MobiDB-lite"/>
    </source>
</evidence>